<dbReference type="Proteomes" id="UP000828941">
    <property type="component" value="Chromosome 13"/>
</dbReference>
<accession>A0ACB9KRT7</accession>
<proteinExistence type="predicted"/>
<gene>
    <name evidence="1" type="ORF">L6164_033187</name>
</gene>
<keyword evidence="2" id="KW-1185">Reference proteome</keyword>
<sequence length="98" mass="10739">MYRSTASDDGAIMNQVQATHAPHGREIVVDPLINITEQILIQAIACSTGDVHGRGEKSETSKKATELDTNDTSMIQKLSRESLFHHHEASLSLKVNRG</sequence>
<organism evidence="1 2">
    <name type="scientific">Bauhinia variegata</name>
    <name type="common">Purple orchid tree</name>
    <name type="synonym">Phanera variegata</name>
    <dbReference type="NCBI Taxonomy" id="167791"/>
    <lineage>
        <taxon>Eukaryota</taxon>
        <taxon>Viridiplantae</taxon>
        <taxon>Streptophyta</taxon>
        <taxon>Embryophyta</taxon>
        <taxon>Tracheophyta</taxon>
        <taxon>Spermatophyta</taxon>
        <taxon>Magnoliopsida</taxon>
        <taxon>eudicotyledons</taxon>
        <taxon>Gunneridae</taxon>
        <taxon>Pentapetalae</taxon>
        <taxon>rosids</taxon>
        <taxon>fabids</taxon>
        <taxon>Fabales</taxon>
        <taxon>Fabaceae</taxon>
        <taxon>Cercidoideae</taxon>
        <taxon>Cercideae</taxon>
        <taxon>Bauhiniinae</taxon>
        <taxon>Bauhinia</taxon>
    </lineage>
</organism>
<name>A0ACB9KRT7_BAUVA</name>
<protein>
    <submittedName>
        <fullName evidence="1">Uncharacterized protein</fullName>
    </submittedName>
</protein>
<dbReference type="EMBL" id="CM039438">
    <property type="protein sequence ID" value="KAI4299758.1"/>
    <property type="molecule type" value="Genomic_DNA"/>
</dbReference>
<comment type="caution">
    <text evidence="1">The sequence shown here is derived from an EMBL/GenBank/DDBJ whole genome shotgun (WGS) entry which is preliminary data.</text>
</comment>
<reference evidence="1 2" key="1">
    <citation type="journal article" date="2022" name="DNA Res.">
        <title>Chromosomal-level genome assembly of the orchid tree Bauhinia variegata (Leguminosae; Cercidoideae) supports the allotetraploid origin hypothesis of Bauhinia.</title>
        <authorList>
            <person name="Zhong Y."/>
            <person name="Chen Y."/>
            <person name="Zheng D."/>
            <person name="Pang J."/>
            <person name="Liu Y."/>
            <person name="Luo S."/>
            <person name="Meng S."/>
            <person name="Qian L."/>
            <person name="Wei D."/>
            <person name="Dai S."/>
            <person name="Zhou R."/>
        </authorList>
    </citation>
    <scope>NUCLEOTIDE SEQUENCE [LARGE SCALE GENOMIC DNA]</scope>
    <source>
        <strain evidence="1">BV-YZ2020</strain>
    </source>
</reference>
<evidence type="ECO:0000313" key="1">
    <source>
        <dbReference type="EMBL" id="KAI4299758.1"/>
    </source>
</evidence>
<evidence type="ECO:0000313" key="2">
    <source>
        <dbReference type="Proteomes" id="UP000828941"/>
    </source>
</evidence>